<proteinExistence type="predicted"/>
<reference evidence="1" key="1">
    <citation type="submission" date="2014-11" db="EMBL/GenBank/DDBJ databases">
        <authorList>
            <person name="Amaro Gonzalez C."/>
        </authorList>
    </citation>
    <scope>NUCLEOTIDE SEQUENCE</scope>
</reference>
<sequence>MIEIKAFHWLNKNHRLDEFPKASVLFQATSL</sequence>
<organism evidence="1">
    <name type="scientific">Anguilla anguilla</name>
    <name type="common">European freshwater eel</name>
    <name type="synonym">Muraena anguilla</name>
    <dbReference type="NCBI Taxonomy" id="7936"/>
    <lineage>
        <taxon>Eukaryota</taxon>
        <taxon>Metazoa</taxon>
        <taxon>Chordata</taxon>
        <taxon>Craniata</taxon>
        <taxon>Vertebrata</taxon>
        <taxon>Euteleostomi</taxon>
        <taxon>Actinopterygii</taxon>
        <taxon>Neopterygii</taxon>
        <taxon>Teleostei</taxon>
        <taxon>Anguilliformes</taxon>
        <taxon>Anguillidae</taxon>
        <taxon>Anguilla</taxon>
    </lineage>
</organism>
<protein>
    <submittedName>
        <fullName evidence="1">Uncharacterized protein</fullName>
    </submittedName>
</protein>
<reference evidence="1" key="2">
    <citation type="journal article" date="2015" name="Fish Shellfish Immunol.">
        <title>Early steps in the European eel (Anguilla anguilla)-Vibrio vulnificus interaction in the gills: Role of the RtxA13 toxin.</title>
        <authorList>
            <person name="Callol A."/>
            <person name="Pajuelo D."/>
            <person name="Ebbesson L."/>
            <person name="Teles M."/>
            <person name="MacKenzie S."/>
            <person name="Amaro C."/>
        </authorList>
    </citation>
    <scope>NUCLEOTIDE SEQUENCE</scope>
</reference>
<dbReference type="EMBL" id="GBXM01102925">
    <property type="protein sequence ID" value="JAH05652.1"/>
    <property type="molecule type" value="Transcribed_RNA"/>
</dbReference>
<dbReference type="AlphaFoldDB" id="A0A0E9PMX3"/>
<accession>A0A0E9PMX3</accession>
<name>A0A0E9PMX3_ANGAN</name>
<evidence type="ECO:0000313" key="1">
    <source>
        <dbReference type="EMBL" id="JAH05652.1"/>
    </source>
</evidence>